<feature type="domain" description="OmpA-like" evidence="6">
    <location>
        <begin position="105"/>
        <end position="222"/>
    </location>
</feature>
<keyword evidence="2 4" id="KW-0472">Membrane</keyword>
<dbReference type="InterPro" id="IPR036737">
    <property type="entry name" value="OmpA-like_sf"/>
</dbReference>
<keyword evidence="3" id="KW-0998">Cell outer membrane</keyword>
<dbReference type="InterPro" id="IPR050330">
    <property type="entry name" value="Bact_OuterMem_StrucFunc"/>
</dbReference>
<dbReference type="PROSITE" id="PS51123">
    <property type="entry name" value="OMPA_2"/>
    <property type="match status" value="1"/>
</dbReference>
<accession>X7F8X6</accession>
<sequence length="222" mass="22994">MIRARSSLLLSSAALLVLSACADTALNDPNNPRRNTQSGALIGAGLGAAAGAILGNDPEERRANAAAGALVGAGAGALVGNELDKQAAELRNQVGNSQIDVRNTGDRLVVTLPQNILFATDSTQVSPSIQGDLAAVAGNLRQYPNQTIQVIGHTDNTGDASYNYDLSQRRAQAVSGILISNGVSANRVRAIGRGEDQPVASNLTPEGRQQNRRVEIVILPNA</sequence>
<keyword evidence="8" id="KW-1185">Reference proteome</keyword>
<protein>
    <submittedName>
        <fullName evidence="7">Membrane protein</fullName>
    </submittedName>
</protein>
<reference evidence="7 8" key="1">
    <citation type="submission" date="2014-01" db="EMBL/GenBank/DDBJ databases">
        <title>Roseivivax isoporae LMG 25204 Genome Sequencing.</title>
        <authorList>
            <person name="Lai Q."/>
            <person name="Li G."/>
            <person name="Shao Z."/>
        </authorList>
    </citation>
    <scope>NUCLEOTIDE SEQUENCE [LARGE SCALE GENOMIC DNA]</scope>
    <source>
        <strain evidence="7 8">LMG 25204</strain>
    </source>
</reference>
<dbReference type="InterPro" id="IPR027367">
    <property type="entry name" value="Gly-zipper_YMGG"/>
</dbReference>
<dbReference type="Pfam" id="PF00691">
    <property type="entry name" value="OmpA"/>
    <property type="match status" value="1"/>
</dbReference>
<feature type="chain" id="PRO_5004978653" evidence="5">
    <location>
        <begin position="23"/>
        <end position="222"/>
    </location>
</feature>
<dbReference type="EMBL" id="JAME01000018">
    <property type="protein sequence ID" value="ETX28526.1"/>
    <property type="molecule type" value="Genomic_DNA"/>
</dbReference>
<evidence type="ECO:0000256" key="2">
    <source>
        <dbReference type="ARBA" id="ARBA00023136"/>
    </source>
</evidence>
<gene>
    <name evidence="7" type="ORF">RISW2_06455</name>
</gene>
<dbReference type="GO" id="GO:0009279">
    <property type="term" value="C:cell outer membrane"/>
    <property type="evidence" value="ECO:0007669"/>
    <property type="project" value="UniProtKB-SubCell"/>
</dbReference>
<dbReference type="AlphaFoldDB" id="X7F8X6"/>
<evidence type="ECO:0000256" key="5">
    <source>
        <dbReference type="SAM" id="SignalP"/>
    </source>
</evidence>
<proteinExistence type="predicted"/>
<evidence type="ECO:0000256" key="4">
    <source>
        <dbReference type="PROSITE-ProRule" id="PRU00473"/>
    </source>
</evidence>
<dbReference type="PROSITE" id="PS51257">
    <property type="entry name" value="PROKAR_LIPOPROTEIN"/>
    <property type="match status" value="1"/>
</dbReference>
<dbReference type="PANTHER" id="PTHR30329:SF21">
    <property type="entry name" value="LIPOPROTEIN YIAD-RELATED"/>
    <property type="match status" value="1"/>
</dbReference>
<organism evidence="7 8">
    <name type="scientific">Roseivivax isoporae LMG 25204</name>
    <dbReference type="NCBI Taxonomy" id="1449351"/>
    <lineage>
        <taxon>Bacteria</taxon>
        <taxon>Pseudomonadati</taxon>
        <taxon>Pseudomonadota</taxon>
        <taxon>Alphaproteobacteria</taxon>
        <taxon>Rhodobacterales</taxon>
        <taxon>Roseobacteraceae</taxon>
        <taxon>Roseivivax</taxon>
    </lineage>
</organism>
<dbReference type="OrthoDB" id="9782229at2"/>
<evidence type="ECO:0000313" key="8">
    <source>
        <dbReference type="Proteomes" id="UP000023430"/>
    </source>
</evidence>
<evidence type="ECO:0000256" key="3">
    <source>
        <dbReference type="ARBA" id="ARBA00023237"/>
    </source>
</evidence>
<dbReference type="SUPFAM" id="SSF103088">
    <property type="entry name" value="OmpA-like"/>
    <property type="match status" value="1"/>
</dbReference>
<dbReference type="InterPro" id="IPR006665">
    <property type="entry name" value="OmpA-like"/>
</dbReference>
<dbReference type="Proteomes" id="UP000023430">
    <property type="component" value="Unassembled WGS sequence"/>
</dbReference>
<dbReference type="PRINTS" id="PR01021">
    <property type="entry name" value="OMPADOMAIN"/>
</dbReference>
<dbReference type="PATRIC" id="fig|1449351.3.peg.2591"/>
<evidence type="ECO:0000313" key="7">
    <source>
        <dbReference type="EMBL" id="ETX28526.1"/>
    </source>
</evidence>
<dbReference type="Gene3D" id="3.30.1330.60">
    <property type="entry name" value="OmpA-like domain"/>
    <property type="match status" value="1"/>
</dbReference>
<evidence type="ECO:0000256" key="1">
    <source>
        <dbReference type="ARBA" id="ARBA00004442"/>
    </source>
</evidence>
<comment type="caution">
    <text evidence="7">The sequence shown here is derived from an EMBL/GenBank/DDBJ whole genome shotgun (WGS) entry which is preliminary data.</text>
</comment>
<comment type="subcellular location">
    <subcellularLocation>
        <location evidence="1">Cell outer membrane</location>
    </subcellularLocation>
</comment>
<dbReference type="eggNOG" id="COG2885">
    <property type="taxonomic scope" value="Bacteria"/>
</dbReference>
<evidence type="ECO:0000259" key="6">
    <source>
        <dbReference type="PROSITE" id="PS51123"/>
    </source>
</evidence>
<dbReference type="STRING" id="1449351.RISW2_06455"/>
<dbReference type="InterPro" id="IPR006664">
    <property type="entry name" value="OMP_bac"/>
</dbReference>
<dbReference type="Pfam" id="PF13441">
    <property type="entry name" value="Gly-zipper_YMGG"/>
    <property type="match status" value="1"/>
</dbReference>
<name>X7F8X6_9RHOB</name>
<keyword evidence="5" id="KW-0732">Signal</keyword>
<feature type="signal peptide" evidence="5">
    <location>
        <begin position="1"/>
        <end position="22"/>
    </location>
</feature>
<dbReference type="CDD" id="cd07185">
    <property type="entry name" value="OmpA_C-like"/>
    <property type="match status" value="1"/>
</dbReference>
<dbReference type="RefSeq" id="WP_043771786.1">
    <property type="nucleotide sequence ID" value="NZ_JAME01000018.1"/>
</dbReference>
<dbReference type="PANTHER" id="PTHR30329">
    <property type="entry name" value="STATOR ELEMENT OF FLAGELLAR MOTOR COMPLEX"/>
    <property type="match status" value="1"/>
</dbReference>